<protein>
    <submittedName>
        <fullName evidence="8">ABC transporter permease</fullName>
    </submittedName>
</protein>
<feature type="transmembrane region" description="Helical" evidence="6">
    <location>
        <begin position="226"/>
        <end position="254"/>
    </location>
</feature>
<dbReference type="InterPro" id="IPR052536">
    <property type="entry name" value="ABC-4_Integral_Memb_Prot"/>
</dbReference>
<comment type="subcellular location">
    <subcellularLocation>
        <location evidence="1 6">Cell membrane</location>
        <topology evidence="1 6">Multi-pass membrane protein</topology>
    </subcellularLocation>
</comment>
<dbReference type="EMBL" id="JBHSSM010000022">
    <property type="protein sequence ID" value="MFC6315883.1"/>
    <property type="molecule type" value="Genomic_DNA"/>
</dbReference>
<evidence type="ECO:0000313" key="9">
    <source>
        <dbReference type="Proteomes" id="UP001596310"/>
    </source>
</evidence>
<evidence type="ECO:0000313" key="8">
    <source>
        <dbReference type="EMBL" id="MFC6315883.1"/>
    </source>
</evidence>
<keyword evidence="4 6" id="KW-1133">Transmembrane helix</keyword>
<keyword evidence="3 6" id="KW-0812">Transmembrane</keyword>
<organism evidence="8 9">
    <name type="scientific">Lapidilactobacillus achengensis</name>
    <dbReference type="NCBI Taxonomy" id="2486000"/>
    <lineage>
        <taxon>Bacteria</taxon>
        <taxon>Bacillati</taxon>
        <taxon>Bacillota</taxon>
        <taxon>Bacilli</taxon>
        <taxon>Lactobacillales</taxon>
        <taxon>Lactobacillaceae</taxon>
        <taxon>Lapidilactobacillus</taxon>
    </lineage>
</organism>
<reference evidence="9" key="1">
    <citation type="journal article" date="2019" name="Int. J. Syst. Evol. Microbiol.">
        <title>The Global Catalogue of Microorganisms (GCM) 10K type strain sequencing project: providing services to taxonomists for standard genome sequencing and annotation.</title>
        <authorList>
            <consortium name="The Broad Institute Genomics Platform"/>
            <consortium name="The Broad Institute Genome Sequencing Center for Infectious Disease"/>
            <person name="Wu L."/>
            <person name="Ma J."/>
        </authorList>
    </citation>
    <scope>NUCLEOTIDE SEQUENCE [LARGE SCALE GENOMIC DNA]</scope>
    <source>
        <strain evidence="9">CCM 8897</strain>
    </source>
</reference>
<dbReference type="Pfam" id="PF02687">
    <property type="entry name" value="FtsX"/>
    <property type="match status" value="1"/>
</dbReference>
<feature type="transmembrane region" description="Helical" evidence="6">
    <location>
        <begin position="200"/>
        <end position="220"/>
    </location>
</feature>
<evidence type="ECO:0000256" key="1">
    <source>
        <dbReference type="ARBA" id="ARBA00004651"/>
    </source>
</evidence>
<evidence type="ECO:0000256" key="5">
    <source>
        <dbReference type="ARBA" id="ARBA00023136"/>
    </source>
</evidence>
<dbReference type="RefSeq" id="WP_125599873.1">
    <property type="nucleotide sequence ID" value="NZ_JBHSSM010000022.1"/>
</dbReference>
<keyword evidence="2 6" id="KW-1003">Cell membrane</keyword>
<feature type="transmembrane region" description="Helical" evidence="6">
    <location>
        <begin position="551"/>
        <end position="571"/>
    </location>
</feature>
<feature type="transmembrane region" description="Helical" evidence="6">
    <location>
        <begin position="583"/>
        <end position="604"/>
    </location>
</feature>
<dbReference type="PANTHER" id="PTHR46795:SF3">
    <property type="entry name" value="ABC TRANSPORTER PERMEASE"/>
    <property type="match status" value="1"/>
</dbReference>
<dbReference type="Proteomes" id="UP001596310">
    <property type="component" value="Unassembled WGS sequence"/>
</dbReference>
<gene>
    <name evidence="8" type="ORF">ACFQHW_09950</name>
</gene>
<dbReference type="PANTHER" id="PTHR46795">
    <property type="entry name" value="ABC TRANSPORTER PERMEASE-RELATED-RELATED"/>
    <property type="match status" value="1"/>
</dbReference>
<feature type="transmembrane region" description="Helical" evidence="6">
    <location>
        <begin position="286"/>
        <end position="307"/>
    </location>
</feature>
<accession>A0ABW1US83</accession>
<evidence type="ECO:0000256" key="3">
    <source>
        <dbReference type="ARBA" id="ARBA00022692"/>
    </source>
</evidence>
<dbReference type="PIRSF" id="PIRSF018968">
    <property type="entry name" value="ABC_permease_BceB"/>
    <property type="match status" value="1"/>
</dbReference>
<proteinExistence type="inferred from homology"/>
<dbReference type="InterPro" id="IPR003838">
    <property type="entry name" value="ABC3_permease_C"/>
</dbReference>
<comment type="caution">
    <text evidence="8">The sequence shown here is derived from an EMBL/GenBank/DDBJ whole genome shotgun (WGS) entry which is preliminary data.</text>
</comment>
<dbReference type="InterPro" id="IPR027022">
    <property type="entry name" value="ABC_permease_BceB-typ"/>
</dbReference>
<comment type="similarity">
    <text evidence="6">Belongs to the ABC-4 integral membrane protein family.</text>
</comment>
<feature type="transmembrane region" description="Helical" evidence="6">
    <location>
        <begin position="150"/>
        <end position="172"/>
    </location>
</feature>
<sequence length="616" mass="69523">MLRKLAFSSIKSRLKDYVVLFSGLVVAAATFYMFMALATNQDFLGKNSMLSANNTMFIFIFGAILLAIITFFYLIYANSFLLTMRQREYGMFMMLGAKTGKIGQLIFMETFLLGMGATLIGEVIGIGLTQVVARLLVQQMGLTLQHFNSFYWPAFLITLAFFLVLFIFAAIWNSHKLMKTPVLKLLHSAEQPARTQVKPIWLAVQALLGVALLAAGYWAMINIALLQLLAIPFALVTIVLGSFFTFNATFIWLLRLMKKHRSFSLRGIRNFTLSQLNFRIHDYTRMLAMISILFALALGAITVGLGFRNDLSMLIDSFDAYDVKLYTHSAKIDAEVAKLDIKEQATYSYKVKGKQIYYRQDQLQDQPLYYFHYQRSGGISMQMPQRRRFAAKDYQISRETPNGAVQNAYNQLGIKSIYDGNALTGHLVTAAEFARLPGKTSRLTLIRVRDFAAARQKIAKIEQAQLTAAPEFSEVLENSKYANAQMGTAMYSGMIFMGLFLGLSFLAMLASCLMFKILSGAYSDVKRYDMLNKMGARTSVLKASVAKEIGVLYALPGLLGIIHVLFGLQLFKLLLLNPYHGIWLPFLIFLLLYGLYYWLTVTLYRGIVIPKVEIDK</sequence>
<feature type="transmembrane region" description="Helical" evidence="6">
    <location>
        <begin position="105"/>
        <end position="130"/>
    </location>
</feature>
<keyword evidence="6" id="KW-0813">Transport</keyword>
<evidence type="ECO:0000256" key="4">
    <source>
        <dbReference type="ARBA" id="ARBA00022989"/>
    </source>
</evidence>
<feature type="transmembrane region" description="Helical" evidence="6">
    <location>
        <begin position="57"/>
        <end position="84"/>
    </location>
</feature>
<evidence type="ECO:0000259" key="7">
    <source>
        <dbReference type="Pfam" id="PF02687"/>
    </source>
</evidence>
<feature type="transmembrane region" description="Helical" evidence="6">
    <location>
        <begin position="17"/>
        <end position="37"/>
    </location>
</feature>
<evidence type="ECO:0000256" key="6">
    <source>
        <dbReference type="PIRNR" id="PIRNR018968"/>
    </source>
</evidence>
<feature type="domain" description="ABC3 transporter permease C-terminal" evidence="7">
    <location>
        <begin position="61"/>
        <end position="181"/>
    </location>
</feature>
<keyword evidence="9" id="KW-1185">Reference proteome</keyword>
<keyword evidence="5 6" id="KW-0472">Membrane</keyword>
<name>A0ABW1US83_9LACO</name>
<evidence type="ECO:0000256" key="2">
    <source>
        <dbReference type="ARBA" id="ARBA00022475"/>
    </source>
</evidence>
<feature type="transmembrane region" description="Helical" evidence="6">
    <location>
        <begin position="489"/>
        <end position="518"/>
    </location>
</feature>